<name>A0AAN9TRL9_9HEMI</name>
<dbReference type="Gene3D" id="3.60.20.30">
    <property type="entry name" value="(Glycosyl)asparaginase"/>
    <property type="match status" value="1"/>
</dbReference>
<dbReference type="GO" id="GO:0005737">
    <property type="term" value="C:cytoplasm"/>
    <property type="evidence" value="ECO:0007669"/>
    <property type="project" value="TreeGrafter"/>
</dbReference>
<keyword evidence="3" id="KW-1185">Reference proteome</keyword>
<dbReference type="Proteomes" id="UP001367676">
    <property type="component" value="Unassembled WGS sequence"/>
</dbReference>
<reference evidence="2 3" key="1">
    <citation type="submission" date="2024-03" db="EMBL/GenBank/DDBJ databases">
        <title>Adaptation during the transition from Ophiocordyceps entomopathogen to insect associate is accompanied by gene loss and intensified selection.</title>
        <authorList>
            <person name="Ward C.M."/>
            <person name="Onetto C.A."/>
            <person name="Borneman A.R."/>
        </authorList>
    </citation>
    <scope>NUCLEOTIDE SEQUENCE [LARGE SCALE GENOMIC DNA]</scope>
    <source>
        <strain evidence="2">AWRI1</strain>
        <tissue evidence="2">Single Adult Female</tissue>
    </source>
</reference>
<comment type="caution">
    <text evidence="2">The sequence shown here is derived from an EMBL/GenBank/DDBJ whole genome shotgun (WGS) entry which is preliminary data.</text>
</comment>
<evidence type="ECO:0000313" key="3">
    <source>
        <dbReference type="Proteomes" id="UP001367676"/>
    </source>
</evidence>
<dbReference type="EMBL" id="JBBCAQ010000034">
    <property type="protein sequence ID" value="KAK7580441.1"/>
    <property type="molecule type" value="Genomic_DNA"/>
</dbReference>
<dbReference type="SUPFAM" id="SSF56235">
    <property type="entry name" value="N-terminal nucleophile aminohydrolases (Ntn hydrolases)"/>
    <property type="match status" value="1"/>
</dbReference>
<proteinExistence type="inferred from homology"/>
<sequence length="185" mass="19300">MLSIEVLNTGGSSLEAVTVATAILEDSELTNAGYGSNLTIDGYVECDASVMNGSDLNFGAVGAVSGVKNPVLLAKKICCNQNKPMELGRIPPSVVVGPGAYEIAQKSSDVLTVFPESLITPMYGCGCWAETSDQLKNGIAVTTTGCGEHLMKTILAREVAMKMKESTNLPCVTLSDSVNSAFLSQ</sequence>
<protein>
    <submittedName>
        <fullName evidence="2">Uncharacterized protein</fullName>
    </submittedName>
</protein>
<gene>
    <name evidence="2" type="ORF">V9T40_001070</name>
</gene>
<accession>A0AAN9TRL9</accession>
<organism evidence="2 3">
    <name type="scientific">Parthenolecanium corni</name>
    <dbReference type="NCBI Taxonomy" id="536013"/>
    <lineage>
        <taxon>Eukaryota</taxon>
        <taxon>Metazoa</taxon>
        <taxon>Ecdysozoa</taxon>
        <taxon>Arthropoda</taxon>
        <taxon>Hexapoda</taxon>
        <taxon>Insecta</taxon>
        <taxon>Pterygota</taxon>
        <taxon>Neoptera</taxon>
        <taxon>Paraneoptera</taxon>
        <taxon>Hemiptera</taxon>
        <taxon>Sternorrhyncha</taxon>
        <taxon>Coccoidea</taxon>
        <taxon>Coccidae</taxon>
        <taxon>Parthenolecanium</taxon>
    </lineage>
</organism>
<evidence type="ECO:0000313" key="2">
    <source>
        <dbReference type="EMBL" id="KAK7580441.1"/>
    </source>
</evidence>
<dbReference type="InterPro" id="IPR000246">
    <property type="entry name" value="Peptidase_T2"/>
</dbReference>
<dbReference type="GO" id="GO:0004298">
    <property type="term" value="F:threonine-type endopeptidase activity"/>
    <property type="evidence" value="ECO:0007669"/>
    <property type="project" value="InterPro"/>
</dbReference>
<evidence type="ECO:0000256" key="1">
    <source>
        <dbReference type="ARBA" id="ARBA00010872"/>
    </source>
</evidence>
<dbReference type="InterPro" id="IPR037464">
    <property type="entry name" value="Taspase1"/>
</dbReference>
<dbReference type="InterPro" id="IPR029055">
    <property type="entry name" value="Ntn_hydrolases_N"/>
</dbReference>
<dbReference type="CDD" id="cd04514">
    <property type="entry name" value="Taspase1_like"/>
    <property type="match status" value="1"/>
</dbReference>
<dbReference type="GO" id="GO:0051604">
    <property type="term" value="P:protein maturation"/>
    <property type="evidence" value="ECO:0007669"/>
    <property type="project" value="TreeGrafter"/>
</dbReference>
<dbReference type="AlphaFoldDB" id="A0AAN9TRL9"/>
<dbReference type="Pfam" id="PF01112">
    <property type="entry name" value="Asparaginase_2"/>
    <property type="match status" value="2"/>
</dbReference>
<dbReference type="PANTHER" id="PTHR10188:SF8">
    <property type="entry name" value="THREONINE ASPARTASE 1"/>
    <property type="match status" value="1"/>
</dbReference>
<dbReference type="PANTHER" id="PTHR10188">
    <property type="entry name" value="L-ASPARAGINASE"/>
    <property type="match status" value="1"/>
</dbReference>
<comment type="similarity">
    <text evidence="1">Belongs to the Ntn-hydrolase family.</text>
</comment>